<dbReference type="RefSeq" id="WP_344470883.1">
    <property type="nucleotide sequence ID" value="NZ_BAAAQX010000002.1"/>
</dbReference>
<organism evidence="1 2">
    <name type="scientific">Nonomuraea monospora</name>
    <dbReference type="NCBI Taxonomy" id="568818"/>
    <lineage>
        <taxon>Bacteria</taxon>
        <taxon>Bacillati</taxon>
        <taxon>Actinomycetota</taxon>
        <taxon>Actinomycetes</taxon>
        <taxon>Streptosporangiales</taxon>
        <taxon>Streptosporangiaceae</taxon>
        <taxon>Nonomuraea</taxon>
    </lineage>
</organism>
<accession>A0ABN3C968</accession>
<gene>
    <name evidence="1" type="ORF">GCM10009850_008310</name>
</gene>
<dbReference type="InterPro" id="IPR004401">
    <property type="entry name" value="YbaB/EbfC"/>
</dbReference>
<dbReference type="Pfam" id="PF02575">
    <property type="entry name" value="YbaB_DNA_bd"/>
    <property type="match status" value="1"/>
</dbReference>
<dbReference type="Gene3D" id="3.30.1310.10">
    <property type="entry name" value="Nucleoid-associated protein YbaB-like domain"/>
    <property type="match status" value="1"/>
</dbReference>
<dbReference type="Proteomes" id="UP001499843">
    <property type="component" value="Unassembled WGS sequence"/>
</dbReference>
<dbReference type="EMBL" id="BAAAQX010000002">
    <property type="protein sequence ID" value="GAA2205356.1"/>
    <property type="molecule type" value="Genomic_DNA"/>
</dbReference>
<keyword evidence="2" id="KW-1185">Reference proteome</keyword>
<sequence>MNDFDPDDLGRITARAEEMLVHVEQLKNEIDVVVGRGEAADGLVRVTAGATGRLTDVTLAPGALRLDGRRLAEAVLRAAQEAHDDAARQVDAIMVGPPGDDLDAFRF</sequence>
<dbReference type="InterPro" id="IPR036894">
    <property type="entry name" value="YbaB-like_sf"/>
</dbReference>
<comment type="caution">
    <text evidence="1">The sequence shown here is derived from an EMBL/GenBank/DDBJ whole genome shotgun (WGS) entry which is preliminary data.</text>
</comment>
<proteinExistence type="predicted"/>
<name>A0ABN3C968_9ACTN</name>
<protein>
    <recommendedName>
        <fullName evidence="3">YbaB/EbfC family nucleoid-associated protein</fullName>
    </recommendedName>
</protein>
<evidence type="ECO:0008006" key="3">
    <source>
        <dbReference type="Google" id="ProtNLM"/>
    </source>
</evidence>
<reference evidence="1 2" key="1">
    <citation type="journal article" date="2019" name="Int. J. Syst. Evol. Microbiol.">
        <title>The Global Catalogue of Microorganisms (GCM) 10K type strain sequencing project: providing services to taxonomists for standard genome sequencing and annotation.</title>
        <authorList>
            <consortium name="The Broad Institute Genomics Platform"/>
            <consortium name="The Broad Institute Genome Sequencing Center for Infectious Disease"/>
            <person name="Wu L."/>
            <person name="Ma J."/>
        </authorList>
    </citation>
    <scope>NUCLEOTIDE SEQUENCE [LARGE SCALE GENOMIC DNA]</scope>
    <source>
        <strain evidence="1 2">JCM 16114</strain>
    </source>
</reference>
<evidence type="ECO:0000313" key="1">
    <source>
        <dbReference type="EMBL" id="GAA2205356.1"/>
    </source>
</evidence>
<dbReference type="SUPFAM" id="SSF82607">
    <property type="entry name" value="YbaB-like"/>
    <property type="match status" value="1"/>
</dbReference>
<evidence type="ECO:0000313" key="2">
    <source>
        <dbReference type="Proteomes" id="UP001499843"/>
    </source>
</evidence>